<dbReference type="EMBL" id="CP049888">
    <property type="protein sequence ID" value="QIL49845.1"/>
    <property type="molecule type" value="Genomic_DNA"/>
</dbReference>
<accession>A0A6G8AY14</accession>
<sequence>MSDKVAIALFGLVTGIIGYLAKKVSTEDNHDDRVFDQMAKVQLLNEELIKTNGELVKQNAELQTALKVATESVDKLQIQITELEARMKGVTV</sequence>
<feature type="coiled-coil region" evidence="1">
    <location>
        <begin position="41"/>
        <end position="86"/>
    </location>
</feature>
<evidence type="ECO:0000256" key="1">
    <source>
        <dbReference type="SAM" id="Coils"/>
    </source>
</evidence>
<name>A0A6G8AY14_9LACO</name>
<dbReference type="Proteomes" id="UP000500741">
    <property type="component" value="Chromosome"/>
</dbReference>
<dbReference type="KEGG" id="wco:G7084_00015"/>
<reference evidence="2 3" key="1">
    <citation type="submission" date="2020-03" db="EMBL/GenBank/DDBJ databases">
        <title>Weissella sp. nov., isolated from Cybister lewisianus.</title>
        <authorList>
            <person name="Hyun D.-W."/>
            <person name="Bae J.-W."/>
        </authorList>
    </citation>
    <scope>NUCLEOTIDE SEQUENCE [LARGE SCALE GENOMIC DNA]</scope>
    <source>
        <strain evidence="2 3">HDW19</strain>
    </source>
</reference>
<keyword evidence="1" id="KW-0175">Coiled coil</keyword>
<keyword evidence="3" id="KW-1185">Reference proteome</keyword>
<gene>
    <name evidence="2" type="ORF">G7084_00015</name>
</gene>
<evidence type="ECO:0000313" key="2">
    <source>
        <dbReference type="EMBL" id="QIL49845.1"/>
    </source>
</evidence>
<evidence type="ECO:0000313" key="3">
    <source>
        <dbReference type="Proteomes" id="UP000500741"/>
    </source>
</evidence>
<dbReference type="AlphaFoldDB" id="A0A6G8AY14"/>
<dbReference type="RefSeq" id="WP_166008882.1">
    <property type="nucleotide sequence ID" value="NZ_CP049888.1"/>
</dbReference>
<protein>
    <submittedName>
        <fullName evidence="2">Uncharacterized protein</fullName>
    </submittedName>
</protein>
<proteinExistence type="predicted"/>
<organism evidence="2 3">
    <name type="scientific">Weissella coleopterorum</name>
    <dbReference type="NCBI Taxonomy" id="2714949"/>
    <lineage>
        <taxon>Bacteria</taxon>
        <taxon>Bacillati</taxon>
        <taxon>Bacillota</taxon>
        <taxon>Bacilli</taxon>
        <taxon>Lactobacillales</taxon>
        <taxon>Lactobacillaceae</taxon>
        <taxon>Weissella</taxon>
    </lineage>
</organism>